<gene>
    <name evidence="11" type="ORF">C0Z20_27260</name>
</gene>
<evidence type="ECO:0000313" key="12">
    <source>
        <dbReference type="Proteomes" id="UP000235777"/>
    </source>
</evidence>
<evidence type="ECO:0000256" key="1">
    <source>
        <dbReference type="ARBA" id="ARBA00004429"/>
    </source>
</evidence>
<comment type="caution">
    <text evidence="11">The sequence shown here is derived from an EMBL/GenBank/DDBJ whole genome shotgun (WGS) entry which is preliminary data.</text>
</comment>
<feature type="transmembrane region" description="Helical" evidence="10">
    <location>
        <begin position="194"/>
        <end position="216"/>
    </location>
</feature>
<evidence type="ECO:0000256" key="6">
    <source>
        <dbReference type="ARBA" id="ARBA00022989"/>
    </source>
</evidence>
<proteinExistence type="predicted"/>
<feature type="transmembrane region" description="Helical" evidence="10">
    <location>
        <begin position="7"/>
        <end position="28"/>
    </location>
</feature>
<dbReference type="PIRSF" id="PIRSF006603">
    <property type="entry name" value="DinF"/>
    <property type="match status" value="1"/>
</dbReference>
<name>A0A2N7WQI7_9BURK</name>
<feature type="transmembrane region" description="Helical" evidence="10">
    <location>
        <begin position="89"/>
        <end position="113"/>
    </location>
</feature>
<keyword evidence="7" id="KW-0406">Ion transport</keyword>
<feature type="transmembrane region" description="Helical" evidence="10">
    <location>
        <begin position="282"/>
        <end position="305"/>
    </location>
</feature>
<dbReference type="GO" id="GO:0042910">
    <property type="term" value="F:xenobiotic transmembrane transporter activity"/>
    <property type="evidence" value="ECO:0007669"/>
    <property type="project" value="InterPro"/>
</dbReference>
<dbReference type="RefSeq" id="WP_018441610.1">
    <property type="nucleotide sequence ID" value="NZ_KB890178.1"/>
</dbReference>
<dbReference type="NCBIfam" id="TIGR00797">
    <property type="entry name" value="matE"/>
    <property type="match status" value="1"/>
</dbReference>
<dbReference type="AlphaFoldDB" id="A0A2N7WQI7"/>
<keyword evidence="4" id="KW-1003">Cell membrane</keyword>
<evidence type="ECO:0000256" key="3">
    <source>
        <dbReference type="ARBA" id="ARBA00022449"/>
    </source>
</evidence>
<feature type="transmembrane region" description="Helical" evidence="10">
    <location>
        <begin position="422"/>
        <end position="442"/>
    </location>
</feature>
<feature type="transmembrane region" description="Helical" evidence="10">
    <location>
        <begin position="48"/>
        <end position="68"/>
    </location>
</feature>
<reference evidence="11 12" key="1">
    <citation type="submission" date="2018-01" db="EMBL/GenBank/DDBJ databases">
        <title>Whole genome analyses suggest that Burkholderia sensu lato contains two further novel genera in the rhizoxinica-symbiotica group Mycetohabitans gen. nov., and Trinickia gen. nov.: implications for the evolution of diazotrophy and nodulation in the Burkholderiaceae.</title>
        <authorList>
            <person name="Estrada-de los Santos P."/>
            <person name="Palmer M."/>
            <person name="Chavez-Ramirez B."/>
            <person name="Beukes C."/>
            <person name="Steenkamp E.T."/>
            <person name="Hirsch A.M."/>
            <person name="Manyaka P."/>
            <person name="Maluk M."/>
            <person name="Lafos M."/>
            <person name="Crook M."/>
            <person name="Gross E."/>
            <person name="Simon M.F."/>
            <person name="Bueno dos Reis Junior F."/>
            <person name="Poole P.S."/>
            <person name="Venter S.N."/>
            <person name="James E.K."/>
        </authorList>
    </citation>
    <scope>NUCLEOTIDE SEQUENCE [LARGE SCALE GENOMIC DNA]</scope>
    <source>
        <strain evidence="11 12">JPY 581</strain>
    </source>
</reference>
<dbReference type="PANTHER" id="PTHR43298:SF2">
    <property type="entry name" value="FMN_FAD EXPORTER YEEO-RELATED"/>
    <property type="match status" value="1"/>
</dbReference>
<evidence type="ECO:0000256" key="5">
    <source>
        <dbReference type="ARBA" id="ARBA00022692"/>
    </source>
</evidence>
<dbReference type="CDD" id="cd13131">
    <property type="entry name" value="MATE_NorM_like"/>
    <property type="match status" value="1"/>
</dbReference>
<keyword evidence="3" id="KW-0050">Antiport</keyword>
<keyword evidence="12" id="KW-1185">Reference proteome</keyword>
<evidence type="ECO:0000313" key="11">
    <source>
        <dbReference type="EMBL" id="PMS31703.1"/>
    </source>
</evidence>
<dbReference type="STRING" id="863227.GCA_000373005_03036"/>
<dbReference type="InterPro" id="IPR050222">
    <property type="entry name" value="MATE_MdtK"/>
</dbReference>
<dbReference type="OrthoDB" id="9780160at2"/>
<feature type="transmembrane region" description="Helical" evidence="10">
    <location>
        <begin position="125"/>
        <end position="143"/>
    </location>
</feature>
<accession>A0A2N7WQI7</accession>
<evidence type="ECO:0000256" key="2">
    <source>
        <dbReference type="ARBA" id="ARBA00022448"/>
    </source>
</evidence>
<feature type="transmembrane region" description="Helical" evidence="10">
    <location>
        <begin position="317"/>
        <end position="335"/>
    </location>
</feature>
<dbReference type="GO" id="GO:0015297">
    <property type="term" value="F:antiporter activity"/>
    <property type="evidence" value="ECO:0007669"/>
    <property type="project" value="UniProtKB-KW"/>
</dbReference>
<keyword evidence="8 10" id="KW-0472">Membrane</keyword>
<dbReference type="PANTHER" id="PTHR43298">
    <property type="entry name" value="MULTIDRUG RESISTANCE PROTEIN NORM-RELATED"/>
    <property type="match status" value="1"/>
</dbReference>
<feature type="transmembrane region" description="Helical" evidence="10">
    <location>
        <begin position="237"/>
        <end position="262"/>
    </location>
</feature>
<evidence type="ECO:0000256" key="8">
    <source>
        <dbReference type="ARBA" id="ARBA00023136"/>
    </source>
</evidence>
<dbReference type="Pfam" id="PF01554">
    <property type="entry name" value="MatE"/>
    <property type="match status" value="2"/>
</dbReference>
<dbReference type="Proteomes" id="UP000235777">
    <property type="component" value="Unassembled WGS sequence"/>
</dbReference>
<feature type="transmembrane region" description="Helical" evidence="10">
    <location>
        <begin position="347"/>
        <end position="366"/>
    </location>
</feature>
<evidence type="ECO:0000256" key="7">
    <source>
        <dbReference type="ARBA" id="ARBA00023065"/>
    </source>
</evidence>
<dbReference type="EMBL" id="PNYC01000024">
    <property type="protein sequence ID" value="PMS31703.1"/>
    <property type="molecule type" value="Genomic_DNA"/>
</dbReference>
<dbReference type="GO" id="GO:0005886">
    <property type="term" value="C:plasma membrane"/>
    <property type="evidence" value="ECO:0007669"/>
    <property type="project" value="UniProtKB-SubCell"/>
</dbReference>
<protein>
    <recommendedName>
        <fullName evidence="9">Multidrug-efflux transporter</fullName>
    </recommendedName>
</protein>
<keyword evidence="5 10" id="KW-0812">Transmembrane</keyword>
<feature type="transmembrane region" description="Helical" evidence="10">
    <location>
        <begin position="387"/>
        <end position="410"/>
    </location>
</feature>
<dbReference type="InterPro" id="IPR002528">
    <property type="entry name" value="MATE_fam"/>
</dbReference>
<evidence type="ECO:0000256" key="9">
    <source>
        <dbReference type="ARBA" id="ARBA00031636"/>
    </source>
</evidence>
<sequence length="473" mass="49780">MLADIRKIAALAWPVLIGQLAIIAFGVIDTAMVGRYSAIDLAALGLGNSIYISVYLGLTGVVLALQPIAGQLFGARRYTEIGEEARQALWLAAALAIVGFVIMYFPAPLLAIAHVPPALYDRTDLYLRITAIGLPAALAFRVYSGLANGIGMPRLVMMLQVAGLAAKIALNYWFIFGGLGGLGVPALGGPGCALASTVVNFALAVIGLVLLVRLEVFAPFGIFKQFCWPSWRRQAGLLKLGLPMGLSFLIEVSSYAFMALFIARFGTTTLAGHQITGNFGAVLYMTPMSIGVATSTLVAHAIGAHNHDEARRLARRGIATACTIGCCYAAISFLLRPSIIAAYTPDAAVLAAAMPLIPIMLVYHLFDTFQTVTAFVLRAYRVAVVPTIIYAIALWGVGLGGGYLIGFNVFGNVPAWLNGARGFWAASAASLAAAGCGLFLHWRSISTRYAQEAAVADGTGTSSAPLSSVDQDS</sequence>
<dbReference type="GO" id="GO:0006811">
    <property type="term" value="P:monoatomic ion transport"/>
    <property type="evidence" value="ECO:0007669"/>
    <property type="project" value="UniProtKB-KW"/>
</dbReference>
<evidence type="ECO:0000256" key="10">
    <source>
        <dbReference type="SAM" id="Phobius"/>
    </source>
</evidence>
<organism evidence="11 12">
    <name type="scientific">Trinickia symbiotica</name>
    <dbReference type="NCBI Taxonomy" id="863227"/>
    <lineage>
        <taxon>Bacteria</taxon>
        <taxon>Pseudomonadati</taxon>
        <taxon>Pseudomonadota</taxon>
        <taxon>Betaproteobacteria</taxon>
        <taxon>Burkholderiales</taxon>
        <taxon>Burkholderiaceae</taxon>
        <taxon>Trinickia</taxon>
    </lineage>
</organism>
<comment type="subcellular location">
    <subcellularLocation>
        <location evidence="1">Cell inner membrane</location>
        <topology evidence="1">Multi-pass membrane protein</topology>
    </subcellularLocation>
</comment>
<keyword evidence="6 10" id="KW-1133">Transmembrane helix</keyword>
<evidence type="ECO:0000256" key="4">
    <source>
        <dbReference type="ARBA" id="ARBA00022475"/>
    </source>
</evidence>
<dbReference type="InterPro" id="IPR048279">
    <property type="entry name" value="MdtK-like"/>
</dbReference>
<keyword evidence="2" id="KW-0813">Transport</keyword>